<organism evidence="1 2">
    <name type="scientific">Hymenobacter jejuensis</name>
    <dbReference type="NCBI Taxonomy" id="2502781"/>
    <lineage>
        <taxon>Bacteria</taxon>
        <taxon>Pseudomonadati</taxon>
        <taxon>Bacteroidota</taxon>
        <taxon>Cytophagia</taxon>
        <taxon>Cytophagales</taxon>
        <taxon>Hymenobacteraceae</taxon>
        <taxon>Hymenobacter</taxon>
    </lineage>
</organism>
<accession>A0A5B7ZYH4</accession>
<evidence type="ECO:0000313" key="1">
    <source>
        <dbReference type="EMBL" id="QDA60244.1"/>
    </source>
</evidence>
<dbReference type="Proteomes" id="UP000305398">
    <property type="component" value="Chromosome"/>
</dbReference>
<dbReference type="AlphaFoldDB" id="A0A5B7ZYH4"/>
<evidence type="ECO:0000313" key="2">
    <source>
        <dbReference type="Proteomes" id="UP000305398"/>
    </source>
</evidence>
<protein>
    <recommendedName>
        <fullName evidence="3">STAS/SEC14 domain-containing protein</fullName>
    </recommendedName>
</protein>
<dbReference type="RefSeq" id="WP_139515422.1">
    <property type="nucleotide sequence ID" value="NZ_CP040896.1"/>
</dbReference>
<sequence>MKQTTALTLYFENSAGQLLEHPAGFLRATWSERPRQLADTRALFTHMLRALLQRGWSRILIDQRVMLPFSSEEQTWIAQEWLPRAVQEGGYRAGAVVVSADVMTRLATAFVTTQIQNRALVYRSFETEAEATEWLLQQPASPRGE</sequence>
<dbReference type="OrthoDB" id="880716at2"/>
<gene>
    <name evidence="1" type="ORF">FHG12_09020</name>
</gene>
<dbReference type="EMBL" id="CP040896">
    <property type="protein sequence ID" value="QDA60244.1"/>
    <property type="molecule type" value="Genomic_DNA"/>
</dbReference>
<keyword evidence="2" id="KW-1185">Reference proteome</keyword>
<reference evidence="1 2" key="1">
    <citation type="submission" date="2019-06" db="EMBL/GenBank/DDBJ databases">
        <authorList>
            <person name="Srinivasan S."/>
        </authorList>
    </citation>
    <scope>NUCLEOTIDE SEQUENCE [LARGE SCALE GENOMIC DNA]</scope>
    <source>
        <strain evidence="1 2">17J68-5</strain>
    </source>
</reference>
<proteinExistence type="predicted"/>
<dbReference type="KEGG" id="hyj:FHG12_09020"/>
<evidence type="ECO:0008006" key="3">
    <source>
        <dbReference type="Google" id="ProtNLM"/>
    </source>
</evidence>
<name>A0A5B7ZYH4_9BACT</name>